<dbReference type="AlphaFoldDB" id="A0A0A7EEG2"/>
<proteinExistence type="predicted"/>
<evidence type="ECO:0000256" key="1">
    <source>
        <dbReference type="SAM" id="SignalP"/>
    </source>
</evidence>
<evidence type="ECO:0000313" key="4">
    <source>
        <dbReference type="Proteomes" id="UP000030341"/>
    </source>
</evidence>
<dbReference type="RefSeq" id="WP_038639054.1">
    <property type="nucleotide sequence ID" value="NZ_CP009888.1"/>
</dbReference>
<feature type="signal peptide" evidence="1">
    <location>
        <begin position="1"/>
        <end position="18"/>
    </location>
</feature>
<sequence length="165" mass="19063">MFKRLLIACLFLVPSSFAIQTNQLVKYGEGEMKVLFWELYKAELFGSKSAYSFDDKQLALKITYYRDIDKVDLIEATADQWQHIGVAHQNIPLWLDELATIWPNIKKNDMLIVTRNKDNSASFFNDKGLLGTVKDPDFGNAFLNIWLSEKTTRPKLREKLIGEAR</sequence>
<dbReference type="STRING" id="1348114.OM33_04050"/>
<dbReference type="OrthoDB" id="8527419at2"/>
<accession>A0A0A7EEG2</accession>
<dbReference type="InterPro" id="IPR016087">
    <property type="entry name" value="Chalcone_isomerase"/>
</dbReference>
<dbReference type="eggNOG" id="COG3572">
    <property type="taxonomic scope" value="Bacteria"/>
</dbReference>
<keyword evidence="4" id="KW-1185">Reference proteome</keyword>
<feature type="chain" id="PRO_5002039077" description="Chalcone isomerase domain-containing protein" evidence="1">
    <location>
        <begin position="19"/>
        <end position="165"/>
    </location>
</feature>
<reference evidence="3 4" key="1">
    <citation type="submission" date="2014-11" db="EMBL/GenBank/DDBJ databases">
        <title>Complete Genome Sequence of Pseudoalteromonas sp. Strain OCN003 Isolated from Kaneohe Bay, Oahu, Hawaii.</title>
        <authorList>
            <person name="Beurmann S."/>
            <person name="Videau P."/>
            <person name="Ushijima B."/>
            <person name="Smith A.M."/>
            <person name="Aeby G.S."/>
            <person name="Callahan S.M."/>
            <person name="Belcaid M."/>
        </authorList>
    </citation>
    <scope>NUCLEOTIDE SEQUENCE [LARGE SCALE GENOMIC DNA]</scope>
    <source>
        <strain evidence="3 4">OCN003</strain>
    </source>
</reference>
<evidence type="ECO:0000259" key="2">
    <source>
        <dbReference type="Pfam" id="PF16036"/>
    </source>
</evidence>
<dbReference type="EMBL" id="CP009888">
    <property type="protein sequence ID" value="AIY64412.1"/>
    <property type="molecule type" value="Genomic_DNA"/>
</dbReference>
<feature type="domain" description="Chalcone isomerase" evidence="2">
    <location>
        <begin position="14"/>
        <end position="162"/>
    </location>
</feature>
<keyword evidence="1" id="KW-0732">Signal</keyword>
<organism evidence="3 4">
    <name type="scientific">Pseudoalteromonas piratica</name>
    <dbReference type="NCBI Taxonomy" id="1348114"/>
    <lineage>
        <taxon>Bacteria</taxon>
        <taxon>Pseudomonadati</taxon>
        <taxon>Pseudomonadota</taxon>
        <taxon>Gammaproteobacteria</taxon>
        <taxon>Alteromonadales</taxon>
        <taxon>Pseudoalteromonadaceae</taxon>
        <taxon>Pseudoalteromonas</taxon>
    </lineage>
</organism>
<protein>
    <recommendedName>
        <fullName evidence="2">Chalcone isomerase domain-containing protein</fullName>
    </recommendedName>
</protein>
<dbReference type="Pfam" id="PF16036">
    <property type="entry name" value="Chalcone_3"/>
    <property type="match status" value="1"/>
</dbReference>
<dbReference type="KEGG" id="pseo:OM33_04050"/>
<dbReference type="Proteomes" id="UP000030341">
    <property type="component" value="Chromosome 1"/>
</dbReference>
<gene>
    <name evidence="3" type="ORF">OM33_04050</name>
</gene>
<evidence type="ECO:0000313" key="3">
    <source>
        <dbReference type="EMBL" id="AIY64412.1"/>
    </source>
</evidence>
<name>A0A0A7EEG2_9GAMM</name>
<dbReference type="HOGENOM" id="CLU_102167_1_1_6"/>